<evidence type="ECO:0000256" key="3">
    <source>
        <dbReference type="ARBA" id="ARBA00022989"/>
    </source>
</evidence>
<name>A0A197JWD1_9FUNG</name>
<evidence type="ECO:0000313" key="8">
    <source>
        <dbReference type="EMBL" id="OAQ28746.1"/>
    </source>
</evidence>
<feature type="transmembrane region" description="Helical" evidence="6">
    <location>
        <begin position="464"/>
        <end position="486"/>
    </location>
</feature>
<feature type="transmembrane region" description="Helical" evidence="6">
    <location>
        <begin position="438"/>
        <end position="458"/>
    </location>
</feature>
<feature type="transmembrane region" description="Helical" evidence="6">
    <location>
        <begin position="134"/>
        <end position="156"/>
    </location>
</feature>
<dbReference type="OrthoDB" id="410267at2759"/>
<proteinExistence type="predicted"/>
<dbReference type="STRING" id="1314771.A0A197JWD1"/>
<keyword evidence="4 6" id="KW-0472">Membrane</keyword>
<feature type="transmembrane region" description="Helical" evidence="6">
    <location>
        <begin position="408"/>
        <end position="431"/>
    </location>
</feature>
<evidence type="ECO:0000313" key="9">
    <source>
        <dbReference type="Proteomes" id="UP000078512"/>
    </source>
</evidence>
<feature type="transmembrane region" description="Helical" evidence="6">
    <location>
        <begin position="540"/>
        <end position="563"/>
    </location>
</feature>
<dbReference type="PANTHER" id="PTHR21576">
    <property type="entry name" value="UNCHARACTERIZED NODULIN-LIKE PROTEIN"/>
    <property type="match status" value="1"/>
</dbReference>
<keyword evidence="3 6" id="KW-1133">Transmembrane helix</keyword>
<feature type="transmembrane region" description="Helical" evidence="6">
    <location>
        <begin position="101"/>
        <end position="122"/>
    </location>
</feature>
<evidence type="ECO:0000256" key="5">
    <source>
        <dbReference type="SAM" id="MobiDB-lite"/>
    </source>
</evidence>
<sequence length="573" mass="60519">MPNHNTTPSSSPYSNRGSAVNNGSSARRFLLILSFMCCCLNMLASGSLYVFALYAPSFTGRLGYSQTQTSTIAVIGDIGLYGVGPLSGLMADRLGARPTSFIAGVLLLAGYGLLSAGYASGLENVAKGEAPTHFLWMSVFLFLAGMGSSASYMAAFTSLAKNFRNGRGVALGVPVSFFGLSAAILTFIAQAFFTLNIGDFVNSISSKNKPTTPKNPQEEEELDTVGFLLFLGVAGGVINGLSVLGMNILTPPTRTTDPESNPTVAPVQAQVQAPLSEQTPLLRETATTDTLANRQSDNTPGTQTATTTVPVVSDPPLKKPRDGRRYVRSISGKEFFMDHDAQAFFVIMVCLAGTGLMIINSISAMVNAVGGAEQGSGPGTPLFGTGFGGDGSGEDGKIPMASIRAKHVVLISLSSYGGRIMAGLGSDLAIIAYGAHRVYVIPIAAICMGLAQVIGLFANLQWLYLTSILTGLAYGAFFGVAGTVVAELWGEETCGQNWGWLSWGSAVGGMLFNLVFGLVMDAERPVVDDEPQVCYGHHCYRWALIVSFSACVLSCALSTRMSLRQRALDQYYR</sequence>
<dbReference type="GO" id="GO:0016020">
    <property type="term" value="C:membrane"/>
    <property type="evidence" value="ECO:0007669"/>
    <property type="project" value="UniProtKB-SubCell"/>
</dbReference>
<feature type="transmembrane region" description="Helical" evidence="6">
    <location>
        <begin position="29"/>
        <end position="52"/>
    </location>
</feature>
<organism evidence="8 9">
    <name type="scientific">Linnemannia elongata AG-77</name>
    <dbReference type="NCBI Taxonomy" id="1314771"/>
    <lineage>
        <taxon>Eukaryota</taxon>
        <taxon>Fungi</taxon>
        <taxon>Fungi incertae sedis</taxon>
        <taxon>Mucoromycota</taxon>
        <taxon>Mortierellomycotina</taxon>
        <taxon>Mortierellomycetes</taxon>
        <taxon>Mortierellales</taxon>
        <taxon>Mortierellaceae</taxon>
        <taxon>Linnemannia</taxon>
    </lineage>
</organism>
<feature type="region of interest" description="Disordered" evidence="5">
    <location>
        <begin position="287"/>
        <end position="323"/>
    </location>
</feature>
<protein>
    <submittedName>
        <fullName evidence="8">MFS general substrate transporter</fullName>
    </submittedName>
</protein>
<dbReference type="PANTHER" id="PTHR21576:SF158">
    <property type="entry name" value="RIBOSOMAL RNA-PROCESSING PROTEIN 12-LIKE CONSERVED DOMAIN-CONTAINING PROTEIN"/>
    <property type="match status" value="1"/>
</dbReference>
<dbReference type="Gene3D" id="1.20.1250.20">
    <property type="entry name" value="MFS general substrate transporter like domains"/>
    <property type="match status" value="2"/>
</dbReference>
<feature type="transmembrane region" description="Helical" evidence="6">
    <location>
        <begin position="498"/>
        <end position="520"/>
    </location>
</feature>
<feature type="transmembrane region" description="Helical" evidence="6">
    <location>
        <begin position="343"/>
        <end position="366"/>
    </location>
</feature>
<feature type="domain" description="Nodulin-like" evidence="7">
    <location>
        <begin position="33"/>
        <end position="194"/>
    </location>
</feature>
<evidence type="ECO:0000256" key="2">
    <source>
        <dbReference type="ARBA" id="ARBA00022692"/>
    </source>
</evidence>
<feature type="compositionally biased region" description="Polar residues" evidence="5">
    <location>
        <begin position="287"/>
        <end position="298"/>
    </location>
</feature>
<dbReference type="InterPro" id="IPR036259">
    <property type="entry name" value="MFS_trans_sf"/>
</dbReference>
<feature type="compositionally biased region" description="Low complexity" evidence="5">
    <location>
        <begin position="299"/>
        <end position="312"/>
    </location>
</feature>
<keyword evidence="9" id="KW-1185">Reference proteome</keyword>
<feature type="transmembrane region" description="Helical" evidence="6">
    <location>
        <begin position="225"/>
        <end position="244"/>
    </location>
</feature>
<reference evidence="8 9" key="1">
    <citation type="submission" date="2016-05" db="EMBL/GenBank/DDBJ databases">
        <title>Genome sequencing reveals origins of a unique bacterial endosymbiosis in the earliest lineages of terrestrial Fungi.</title>
        <authorList>
            <consortium name="DOE Joint Genome Institute"/>
            <person name="Uehling J."/>
            <person name="Gryganskyi A."/>
            <person name="Hameed K."/>
            <person name="Tschaplinski T."/>
            <person name="Misztal P."/>
            <person name="Wu S."/>
            <person name="Desiro A."/>
            <person name="Vande Pol N."/>
            <person name="Du Z.-Y."/>
            <person name="Zienkiewicz A."/>
            <person name="Zienkiewicz K."/>
            <person name="Morin E."/>
            <person name="Tisserant E."/>
            <person name="Splivallo R."/>
            <person name="Hainaut M."/>
            <person name="Henrissat B."/>
            <person name="Ohm R."/>
            <person name="Kuo A."/>
            <person name="Yan J."/>
            <person name="Lipzen A."/>
            <person name="Nolan M."/>
            <person name="Labutti K."/>
            <person name="Barry K."/>
            <person name="Goldstein A."/>
            <person name="Labbe J."/>
            <person name="Schadt C."/>
            <person name="Tuskan G."/>
            <person name="Grigoriev I."/>
            <person name="Martin F."/>
            <person name="Vilgalys R."/>
            <person name="Bonito G."/>
        </authorList>
    </citation>
    <scope>NUCLEOTIDE SEQUENCE [LARGE SCALE GENOMIC DNA]</scope>
    <source>
        <strain evidence="8 9">AG-77</strain>
    </source>
</reference>
<dbReference type="Pfam" id="PF06813">
    <property type="entry name" value="Nodulin-like"/>
    <property type="match status" value="1"/>
</dbReference>
<evidence type="ECO:0000256" key="6">
    <source>
        <dbReference type="SAM" id="Phobius"/>
    </source>
</evidence>
<dbReference type="EMBL" id="KV442046">
    <property type="protein sequence ID" value="OAQ28746.1"/>
    <property type="molecule type" value="Genomic_DNA"/>
</dbReference>
<feature type="transmembrane region" description="Helical" evidence="6">
    <location>
        <begin position="168"/>
        <end position="193"/>
    </location>
</feature>
<dbReference type="AlphaFoldDB" id="A0A197JWD1"/>
<accession>A0A197JWD1</accession>
<keyword evidence="2 6" id="KW-0812">Transmembrane</keyword>
<dbReference type="InterPro" id="IPR010658">
    <property type="entry name" value="Nodulin-like"/>
</dbReference>
<evidence type="ECO:0000259" key="7">
    <source>
        <dbReference type="Pfam" id="PF06813"/>
    </source>
</evidence>
<comment type="subcellular location">
    <subcellularLocation>
        <location evidence="1">Membrane</location>
        <topology evidence="1">Multi-pass membrane protein</topology>
    </subcellularLocation>
</comment>
<evidence type="ECO:0000256" key="4">
    <source>
        <dbReference type="ARBA" id="ARBA00023136"/>
    </source>
</evidence>
<gene>
    <name evidence="8" type="ORF">K457DRAFT_156074</name>
</gene>
<dbReference type="SUPFAM" id="SSF103473">
    <property type="entry name" value="MFS general substrate transporter"/>
    <property type="match status" value="1"/>
</dbReference>
<feature type="transmembrane region" description="Helical" evidence="6">
    <location>
        <begin position="72"/>
        <end position="89"/>
    </location>
</feature>
<evidence type="ECO:0000256" key="1">
    <source>
        <dbReference type="ARBA" id="ARBA00004141"/>
    </source>
</evidence>
<dbReference type="Proteomes" id="UP000078512">
    <property type="component" value="Unassembled WGS sequence"/>
</dbReference>